<sequence>MSTASAVNKDGRRARGDARRQKLIAATLTVVEREGVSGVTHRSVAKEAGVAASSAIYYFATIDDLLLAALTAAAAEYAAQLEALIESGGDEIDGISEMISDASGAGRRRALAEHELTLQAARRPALRPIARHWRDLVARAAGKHTRDPLTIQSVVVAADGICARALLEDEPISAAEVNRLLRHILHGASSGND</sequence>
<comment type="caution">
    <text evidence="4">The sequence shown here is derived from an EMBL/GenBank/DDBJ whole genome shotgun (WGS) entry which is preliminary data.</text>
</comment>
<dbReference type="RefSeq" id="WP_136168407.1">
    <property type="nucleotide sequence ID" value="NZ_KZ819097.1"/>
</dbReference>
<dbReference type="Pfam" id="PF00440">
    <property type="entry name" value="TetR_N"/>
    <property type="match status" value="1"/>
</dbReference>
<dbReference type="Pfam" id="PF17940">
    <property type="entry name" value="TetR_C_31"/>
    <property type="match status" value="1"/>
</dbReference>
<dbReference type="InterPro" id="IPR001647">
    <property type="entry name" value="HTH_TetR"/>
</dbReference>
<dbReference type="PROSITE" id="PS50977">
    <property type="entry name" value="HTH_TETR_2"/>
    <property type="match status" value="1"/>
</dbReference>
<evidence type="ECO:0000313" key="4">
    <source>
        <dbReference type="EMBL" id="PWC10756.1"/>
    </source>
</evidence>
<dbReference type="AlphaFoldDB" id="A0A2U1TMZ6"/>
<dbReference type="InterPro" id="IPR009057">
    <property type="entry name" value="Homeodomain-like_sf"/>
</dbReference>
<dbReference type="EMBL" id="QDKH01000035">
    <property type="protein sequence ID" value="PWC10756.1"/>
    <property type="molecule type" value="Genomic_DNA"/>
</dbReference>
<evidence type="ECO:0000313" key="5">
    <source>
        <dbReference type="Proteomes" id="UP000296159"/>
    </source>
</evidence>
<evidence type="ECO:0000259" key="3">
    <source>
        <dbReference type="PROSITE" id="PS50977"/>
    </source>
</evidence>
<evidence type="ECO:0000256" key="1">
    <source>
        <dbReference type="ARBA" id="ARBA00023125"/>
    </source>
</evidence>
<proteinExistence type="predicted"/>
<dbReference type="InterPro" id="IPR050109">
    <property type="entry name" value="HTH-type_TetR-like_transc_reg"/>
</dbReference>
<reference evidence="4 5" key="1">
    <citation type="submission" date="2018-04" db="EMBL/GenBank/DDBJ databases">
        <title>Brenneria corticis sp.nov.</title>
        <authorList>
            <person name="Li Y."/>
        </authorList>
    </citation>
    <scope>NUCLEOTIDE SEQUENCE [LARGE SCALE GENOMIC DNA]</scope>
    <source>
        <strain evidence="4 5">CFCC 11842</strain>
    </source>
</reference>
<dbReference type="Proteomes" id="UP000296159">
    <property type="component" value="Unassembled WGS sequence"/>
</dbReference>
<dbReference type="InterPro" id="IPR041583">
    <property type="entry name" value="TetR_C_31"/>
</dbReference>
<dbReference type="SUPFAM" id="SSF46689">
    <property type="entry name" value="Homeodomain-like"/>
    <property type="match status" value="1"/>
</dbReference>
<organism evidence="4 5">
    <name type="scientific">Brenneria corticis</name>
    <dbReference type="NCBI Taxonomy" id="2173106"/>
    <lineage>
        <taxon>Bacteria</taxon>
        <taxon>Pseudomonadati</taxon>
        <taxon>Pseudomonadota</taxon>
        <taxon>Gammaproteobacteria</taxon>
        <taxon>Enterobacterales</taxon>
        <taxon>Pectobacteriaceae</taxon>
        <taxon>Brenneria</taxon>
    </lineage>
</organism>
<accession>A0A2U1TMZ6</accession>
<dbReference type="GO" id="GO:0003700">
    <property type="term" value="F:DNA-binding transcription factor activity"/>
    <property type="evidence" value="ECO:0007669"/>
    <property type="project" value="TreeGrafter"/>
</dbReference>
<dbReference type="GO" id="GO:0000976">
    <property type="term" value="F:transcription cis-regulatory region binding"/>
    <property type="evidence" value="ECO:0007669"/>
    <property type="project" value="TreeGrafter"/>
</dbReference>
<feature type="DNA-binding region" description="H-T-H motif" evidence="2">
    <location>
        <begin position="40"/>
        <end position="59"/>
    </location>
</feature>
<dbReference type="PANTHER" id="PTHR30055">
    <property type="entry name" value="HTH-TYPE TRANSCRIPTIONAL REGULATOR RUTR"/>
    <property type="match status" value="1"/>
</dbReference>
<dbReference type="Gene3D" id="1.10.357.10">
    <property type="entry name" value="Tetracycline Repressor, domain 2"/>
    <property type="match status" value="1"/>
</dbReference>
<name>A0A2U1TMZ6_9GAMM</name>
<dbReference type="PANTHER" id="PTHR30055:SF231">
    <property type="entry name" value="TRANSCRIPTIONAL REGULATORY PROTEIN (PROBABLY DEOR-FAMILY)-RELATED"/>
    <property type="match status" value="1"/>
</dbReference>
<keyword evidence="1 2" id="KW-0238">DNA-binding</keyword>
<evidence type="ECO:0000256" key="2">
    <source>
        <dbReference type="PROSITE-ProRule" id="PRU00335"/>
    </source>
</evidence>
<protein>
    <submittedName>
        <fullName evidence="4">TetR family transcriptional regulator</fullName>
    </submittedName>
</protein>
<feature type="domain" description="HTH tetR-type" evidence="3">
    <location>
        <begin position="17"/>
        <end position="77"/>
    </location>
</feature>
<gene>
    <name evidence="4" type="ORF">DDT56_21475</name>
</gene>
<keyword evidence="5" id="KW-1185">Reference proteome</keyword>